<evidence type="ECO:0000313" key="3">
    <source>
        <dbReference type="Proteomes" id="UP000014174"/>
    </source>
</evidence>
<evidence type="ECO:0000313" key="2">
    <source>
        <dbReference type="EMBL" id="EOR92684.1"/>
    </source>
</evidence>
<dbReference type="STRING" id="1150600.ADIARSV_4196"/>
<dbReference type="InterPro" id="IPR009362">
    <property type="entry name" value="YhcG_C"/>
</dbReference>
<evidence type="ECO:0000259" key="1">
    <source>
        <dbReference type="Pfam" id="PF06250"/>
    </source>
</evidence>
<dbReference type="AlphaFoldDB" id="R9GUV3"/>
<feature type="domain" description="YhcG PDDEXK nuclease" evidence="1">
    <location>
        <begin position="1"/>
        <end position="51"/>
    </location>
</feature>
<dbReference type="InterPro" id="IPR053148">
    <property type="entry name" value="PD-DEXK-like_domain"/>
</dbReference>
<accession>R9GUV3</accession>
<keyword evidence="3" id="KW-1185">Reference proteome</keyword>
<protein>
    <recommendedName>
        <fullName evidence="1">YhcG PDDEXK nuclease domain-containing protein</fullName>
    </recommendedName>
</protein>
<dbReference type="Pfam" id="PF06250">
    <property type="entry name" value="YhcG_C"/>
    <property type="match status" value="1"/>
</dbReference>
<proteinExistence type="predicted"/>
<organism evidence="2 3">
    <name type="scientific">Arcticibacter svalbardensis MN12-7</name>
    <dbReference type="NCBI Taxonomy" id="1150600"/>
    <lineage>
        <taxon>Bacteria</taxon>
        <taxon>Pseudomonadati</taxon>
        <taxon>Bacteroidota</taxon>
        <taxon>Sphingobacteriia</taxon>
        <taxon>Sphingobacteriales</taxon>
        <taxon>Sphingobacteriaceae</taxon>
        <taxon>Arcticibacter</taxon>
    </lineage>
</organism>
<dbReference type="PANTHER" id="PTHR30547:SF5">
    <property type="entry name" value="NUCLEASE YHCG-RELATED"/>
    <property type="match status" value="1"/>
</dbReference>
<sequence>MNLYLNYYRKHEMSEGDNPPIGIILCADKNDALVEYTTTGLSNEVFVSKYLVQ</sequence>
<gene>
    <name evidence="2" type="ORF">ADIARSV_4196</name>
</gene>
<dbReference type="Proteomes" id="UP000014174">
    <property type="component" value="Unassembled WGS sequence"/>
</dbReference>
<dbReference type="PANTHER" id="PTHR30547">
    <property type="entry name" value="UNCHARACTERIZED PROTEIN YHCG-RELATED"/>
    <property type="match status" value="1"/>
</dbReference>
<name>R9GUV3_9SPHI</name>
<comment type="caution">
    <text evidence="2">The sequence shown here is derived from an EMBL/GenBank/DDBJ whole genome shotgun (WGS) entry which is preliminary data.</text>
</comment>
<reference evidence="2 3" key="1">
    <citation type="journal article" date="2013" name="Genome Announc.">
        <title>Draft Genome Sequence of Arcticibacter svalbardensis Strain MN12-7T, a Member of the Family Sphingobacteriaceae Isolated from an Arctic Soil Sample.</title>
        <authorList>
            <person name="Shivaji S."/>
            <person name="Ara S."/>
            <person name="Prasad S."/>
            <person name="Manasa B.P."/>
            <person name="Begum Z."/>
            <person name="Singh A."/>
            <person name="Kumar Pinnaka A."/>
        </authorList>
    </citation>
    <scope>NUCLEOTIDE SEQUENCE [LARGE SCALE GENOMIC DNA]</scope>
    <source>
        <strain evidence="2 3">MN12-7</strain>
    </source>
</reference>
<dbReference type="eggNOG" id="COG4804">
    <property type="taxonomic scope" value="Bacteria"/>
</dbReference>
<dbReference type="EMBL" id="AQPN01000145">
    <property type="protein sequence ID" value="EOR92684.1"/>
    <property type="molecule type" value="Genomic_DNA"/>
</dbReference>